<dbReference type="EMBL" id="JAAGWG010000007">
    <property type="protein sequence ID" value="NEK85249.1"/>
    <property type="molecule type" value="Genomic_DNA"/>
</dbReference>
<proteinExistence type="inferred from homology"/>
<dbReference type="InterPro" id="IPR011010">
    <property type="entry name" value="DNA_brk_join_enz"/>
</dbReference>
<dbReference type="AlphaFoldDB" id="A0A6L9W0L0"/>
<evidence type="ECO:0000256" key="3">
    <source>
        <dbReference type="ARBA" id="ARBA00023172"/>
    </source>
</evidence>
<evidence type="ECO:0000256" key="2">
    <source>
        <dbReference type="ARBA" id="ARBA00023125"/>
    </source>
</evidence>
<evidence type="ECO:0000313" key="4">
    <source>
        <dbReference type="EMBL" id="NEK85249.1"/>
    </source>
</evidence>
<dbReference type="PANTHER" id="PTHR30349">
    <property type="entry name" value="PHAGE INTEGRASE-RELATED"/>
    <property type="match status" value="1"/>
</dbReference>
<keyword evidence="3" id="KW-0233">DNA recombination</keyword>
<dbReference type="RefSeq" id="WP_163203072.1">
    <property type="nucleotide sequence ID" value="NZ_JAAGWG010000007.1"/>
</dbReference>
<dbReference type="InterPro" id="IPR013762">
    <property type="entry name" value="Integrase-like_cat_sf"/>
</dbReference>
<name>A0A6L9W0L0_9ACTN</name>
<accession>A0A6L9W0L0</accession>
<comment type="similarity">
    <text evidence="1">Belongs to the 'phage' integrase family.</text>
</comment>
<dbReference type="InterPro" id="IPR050090">
    <property type="entry name" value="Tyrosine_recombinase_XerCD"/>
</dbReference>
<comment type="caution">
    <text evidence="4">The sequence shown here is derived from an EMBL/GenBank/DDBJ whole genome shotgun (WGS) entry which is preliminary data.</text>
</comment>
<sequence length="476" mass="52681">MPYRVLKWKPEYAADAGFAPDPRALRVAGLPTVFDDDQRPVADVNHWLLGLASSHSPDTWETYAREVVRLAAHFEAEFGVGLLADEVLLDGDEMLRTYQLKCTGVDQEDRSADPVGDAASTIGKRRAAITSFYRWAVRARRITELPFSTKTVQTRWGPVEVVAGLDGGRRSKSEREPIPSDQQKRFLRVGLLGELPDGGGPDPTFQGYLTAQRNAAGVGLGLAAGLRHSEVLAFTIFELPPPHPDGFTPLAVADQTAKNDAGRRAIAFSEWLRPVHAYVRGDRRNIARNATWRPERPLEVVVERTNRREVTFCVDGRQRTEKWNDLELAARRRLVLPGGGSPLVLLNHRTANGAPLTNPTALNEALALAGSRCAAVWGDLHWSYSMHHLRHTYATALTRFLAARREHISAFVAAHGRRPVWAELVTHENTSLLVQESLGHAGPDTTLIYQHAALWDLLLSVNADPQHNPALREEVG</sequence>
<organism evidence="4 5">
    <name type="scientific">Blastococcus saxobsidens</name>
    <dbReference type="NCBI Taxonomy" id="138336"/>
    <lineage>
        <taxon>Bacteria</taxon>
        <taxon>Bacillati</taxon>
        <taxon>Actinomycetota</taxon>
        <taxon>Actinomycetes</taxon>
        <taxon>Geodermatophilales</taxon>
        <taxon>Geodermatophilaceae</taxon>
        <taxon>Blastococcus</taxon>
    </lineage>
</organism>
<protein>
    <submittedName>
        <fullName evidence="4">Uncharacterized protein</fullName>
    </submittedName>
</protein>
<gene>
    <name evidence="4" type="ORF">GCU60_05655</name>
</gene>
<dbReference type="PANTHER" id="PTHR30349:SF41">
    <property type="entry name" value="INTEGRASE_RECOMBINASE PROTEIN MJ0367-RELATED"/>
    <property type="match status" value="1"/>
</dbReference>
<keyword evidence="2" id="KW-0238">DNA-binding</keyword>
<evidence type="ECO:0000256" key="1">
    <source>
        <dbReference type="ARBA" id="ARBA00008857"/>
    </source>
</evidence>
<reference evidence="4 5" key="1">
    <citation type="submission" date="2019-12" db="EMBL/GenBank/DDBJ databases">
        <title>the WGS of Blastococcus saxobsidens 67B17.</title>
        <authorList>
            <person name="Jiang Z."/>
        </authorList>
    </citation>
    <scope>NUCLEOTIDE SEQUENCE [LARGE SCALE GENOMIC DNA]</scope>
    <source>
        <strain evidence="4 5">67B17</strain>
    </source>
</reference>
<dbReference type="GO" id="GO:0015074">
    <property type="term" value="P:DNA integration"/>
    <property type="evidence" value="ECO:0007669"/>
    <property type="project" value="InterPro"/>
</dbReference>
<dbReference type="GO" id="GO:0006310">
    <property type="term" value="P:DNA recombination"/>
    <property type="evidence" value="ECO:0007669"/>
    <property type="project" value="UniProtKB-KW"/>
</dbReference>
<dbReference type="SUPFAM" id="SSF56349">
    <property type="entry name" value="DNA breaking-rejoining enzymes"/>
    <property type="match status" value="1"/>
</dbReference>
<dbReference type="Gene3D" id="1.10.443.10">
    <property type="entry name" value="Intergrase catalytic core"/>
    <property type="match status" value="1"/>
</dbReference>
<dbReference type="GO" id="GO:0003677">
    <property type="term" value="F:DNA binding"/>
    <property type="evidence" value="ECO:0007669"/>
    <property type="project" value="UniProtKB-KW"/>
</dbReference>
<evidence type="ECO:0000313" key="5">
    <source>
        <dbReference type="Proteomes" id="UP000479241"/>
    </source>
</evidence>
<dbReference type="Proteomes" id="UP000479241">
    <property type="component" value="Unassembled WGS sequence"/>
</dbReference>